<gene>
    <name evidence="2" type="ORF">CH364_13825</name>
</gene>
<evidence type="ECO:0000259" key="1">
    <source>
        <dbReference type="PROSITE" id="PS50206"/>
    </source>
</evidence>
<evidence type="ECO:0000313" key="2">
    <source>
        <dbReference type="EMBL" id="PJZ83842.1"/>
    </source>
</evidence>
<protein>
    <submittedName>
        <fullName evidence="2">Sulfurtransferase</fullName>
    </submittedName>
</protein>
<dbReference type="Pfam" id="PF00581">
    <property type="entry name" value="Rhodanese"/>
    <property type="match status" value="1"/>
</dbReference>
<dbReference type="SUPFAM" id="SSF52821">
    <property type="entry name" value="Rhodanese/Cell cycle control phosphatase"/>
    <property type="match status" value="1"/>
</dbReference>
<dbReference type="InterPro" id="IPR036873">
    <property type="entry name" value="Rhodanese-like_dom_sf"/>
</dbReference>
<reference evidence="2 3" key="1">
    <citation type="submission" date="2017-07" db="EMBL/GenBank/DDBJ databases">
        <title>Leptospira spp. isolated from tropical soils.</title>
        <authorList>
            <person name="Thibeaux R."/>
            <person name="Iraola G."/>
            <person name="Ferres I."/>
            <person name="Bierque E."/>
            <person name="Girault D."/>
            <person name="Soupe-Gilbert M.-E."/>
            <person name="Picardeau M."/>
            <person name="Goarant C."/>
        </authorList>
    </citation>
    <scope>NUCLEOTIDE SEQUENCE [LARGE SCALE GENOMIC DNA]</scope>
    <source>
        <strain evidence="2 3">FH2-B-A1</strain>
    </source>
</reference>
<sequence>MKSFLIFGAILGFLFIFVKRIQSKGDKDMVKQWIQNGAVVVDVRTQSEFAEGHYSGAMNIPVDVLPSQLHRLKDKETKIIVYCRSGARSERAKQILQSSGYSSVLNAGGLSDLP</sequence>
<dbReference type="RefSeq" id="WP_100744352.1">
    <property type="nucleotide sequence ID" value="NZ_NPDW01000002.1"/>
</dbReference>
<dbReference type="OrthoDB" id="9800872at2"/>
<organism evidence="2 3">
    <name type="scientific">Leptospira harrisiae</name>
    <dbReference type="NCBI Taxonomy" id="2023189"/>
    <lineage>
        <taxon>Bacteria</taxon>
        <taxon>Pseudomonadati</taxon>
        <taxon>Spirochaetota</taxon>
        <taxon>Spirochaetia</taxon>
        <taxon>Leptospirales</taxon>
        <taxon>Leptospiraceae</taxon>
        <taxon>Leptospira</taxon>
    </lineage>
</organism>
<dbReference type="Proteomes" id="UP000232145">
    <property type="component" value="Unassembled WGS sequence"/>
</dbReference>
<dbReference type="PROSITE" id="PS50206">
    <property type="entry name" value="RHODANESE_3"/>
    <property type="match status" value="1"/>
</dbReference>
<dbReference type="SMART" id="SM00450">
    <property type="entry name" value="RHOD"/>
    <property type="match status" value="1"/>
</dbReference>
<dbReference type="InterPro" id="IPR050229">
    <property type="entry name" value="GlpE_sulfurtransferase"/>
</dbReference>
<dbReference type="EMBL" id="NPDX01000004">
    <property type="protein sequence ID" value="PJZ83842.1"/>
    <property type="molecule type" value="Genomic_DNA"/>
</dbReference>
<dbReference type="GO" id="GO:0016740">
    <property type="term" value="F:transferase activity"/>
    <property type="evidence" value="ECO:0007669"/>
    <property type="project" value="UniProtKB-KW"/>
</dbReference>
<dbReference type="PANTHER" id="PTHR43031:SF1">
    <property type="entry name" value="PYRIDINE NUCLEOTIDE-DISULPHIDE OXIDOREDUCTASE"/>
    <property type="match status" value="1"/>
</dbReference>
<dbReference type="CDD" id="cd00158">
    <property type="entry name" value="RHOD"/>
    <property type="match status" value="1"/>
</dbReference>
<dbReference type="InterPro" id="IPR001763">
    <property type="entry name" value="Rhodanese-like_dom"/>
</dbReference>
<name>A0A2N0AHT1_9LEPT</name>
<dbReference type="AlphaFoldDB" id="A0A2N0AHT1"/>
<feature type="domain" description="Rhodanese" evidence="1">
    <location>
        <begin position="34"/>
        <end position="114"/>
    </location>
</feature>
<proteinExistence type="predicted"/>
<dbReference type="Gene3D" id="3.40.250.10">
    <property type="entry name" value="Rhodanese-like domain"/>
    <property type="match status" value="1"/>
</dbReference>
<comment type="caution">
    <text evidence="2">The sequence shown here is derived from an EMBL/GenBank/DDBJ whole genome shotgun (WGS) entry which is preliminary data.</text>
</comment>
<dbReference type="PANTHER" id="PTHR43031">
    <property type="entry name" value="FAD-DEPENDENT OXIDOREDUCTASE"/>
    <property type="match status" value="1"/>
</dbReference>
<accession>A0A2N0AHT1</accession>
<evidence type="ECO:0000313" key="3">
    <source>
        <dbReference type="Proteomes" id="UP000232145"/>
    </source>
</evidence>
<keyword evidence="3" id="KW-1185">Reference proteome</keyword>
<keyword evidence="2" id="KW-0808">Transferase</keyword>